<accession>A0A2L2YLS7</accession>
<dbReference type="InterPro" id="IPR039630">
    <property type="entry name" value="FAM149"/>
</dbReference>
<reference evidence="4" key="1">
    <citation type="journal article" date="2016" name="Mol. Ecol. Resour.">
        <title>Evaluation of the impact of RNA preservation methods of spiders for de novo transcriptome assembly.</title>
        <authorList>
            <person name="Kono N."/>
            <person name="Nakamura H."/>
            <person name="Ito Y."/>
            <person name="Tomita M."/>
            <person name="Arakawa K."/>
        </authorList>
    </citation>
    <scope>NUCLEOTIDE SEQUENCE</scope>
    <source>
        <tissue evidence="4">Whole body</tissue>
    </source>
</reference>
<dbReference type="PANTHER" id="PTHR31997:SF1">
    <property type="entry name" value="AGAP003710-PA"/>
    <property type="match status" value="1"/>
</dbReference>
<evidence type="ECO:0000256" key="2">
    <source>
        <dbReference type="SAM" id="MobiDB-lite"/>
    </source>
</evidence>
<feature type="domain" description="DUF3719" evidence="3">
    <location>
        <begin position="109"/>
        <end position="158"/>
    </location>
</feature>
<dbReference type="EMBL" id="IAAA01033998">
    <property type="protein sequence ID" value="LAA09049.1"/>
    <property type="molecule type" value="mRNA"/>
</dbReference>
<evidence type="ECO:0000259" key="3">
    <source>
        <dbReference type="Pfam" id="PF12516"/>
    </source>
</evidence>
<feature type="compositionally biased region" description="Polar residues" evidence="2">
    <location>
        <begin position="338"/>
        <end position="350"/>
    </location>
</feature>
<dbReference type="Pfam" id="PF12516">
    <property type="entry name" value="DUF3719"/>
    <property type="match status" value="1"/>
</dbReference>
<comment type="similarity">
    <text evidence="1">Belongs to the FAM149 family.</text>
</comment>
<evidence type="ECO:0000256" key="1">
    <source>
        <dbReference type="ARBA" id="ARBA00008309"/>
    </source>
</evidence>
<evidence type="ECO:0000313" key="4">
    <source>
        <dbReference type="EMBL" id="LAA09049.1"/>
    </source>
</evidence>
<proteinExistence type="evidence at transcript level"/>
<name>A0A2L2YLS7_PARTP</name>
<dbReference type="PANTHER" id="PTHR31997">
    <property type="entry name" value="AGAP003710-PA"/>
    <property type="match status" value="1"/>
</dbReference>
<sequence>MNKRAQDSHNFDLHSFLDFSDNCDENDILNWSSYPEKNEILFSEEKTEILWSREKRHFFSESNFFNQDHDSLFDGSDRSASSGSWHNDEFDIKSSTKVSKSLEAVEDALYDKKPSPFISEEVYQECCNWSDKFPYLRIKGEKIIKREDHIFPSCPREECINSNSSSLSLQVEGKKMAIHAPEKYFRKTNFEIAPDSSEPDIFEEIILSHYDDEDNSTFLKKNENTENLQAKEQVTETETPISVEYLQEKIVEKLAQHIWPKVLKTLQNCHEDKKWDKKVEDIQLPPIFAVQVDQKRSATNQRPKTEGSNLSVLDFPKLSSFLSVSPKVLQDRKECKSGRSSLRSSRPNSEIHSRRNNAHSSYASNLFSQNTCKVSSTSNCLKQVQFLSKKAQKKEDMDKMSSYLPALEEDINDPVDYLRGLSLHTDTKTVSSSVVSHFPKKSECFLPPIDADNINPDLKLTRNLFTFFGSDMKCSSRGELVFKPKTPASRPNTSASKKSIKQSDNLSYRFLTDNYSSIKNSHPAEIRKVGDNCDKQLTLFPIVTSLVPSKEKTCSSARKNFLSSFNERKR</sequence>
<dbReference type="InterPro" id="IPR022194">
    <property type="entry name" value="DUF3719"/>
</dbReference>
<organism evidence="4">
    <name type="scientific">Parasteatoda tepidariorum</name>
    <name type="common">Common house spider</name>
    <name type="synonym">Achaearanea tepidariorum</name>
    <dbReference type="NCBI Taxonomy" id="114398"/>
    <lineage>
        <taxon>Eukaryota</taxon>
        <taxon>Metazoa</taxon>
        <taxon>Ecdysozoa</taxon>
        <taxon>Arthropoda</taxon>
        <taxon>Chelicerata</taxon>
        <taxon>Arachnida</taxon>
        <taxon>Araneae</taxon>
        <taxon>Araneomorphae</taxon>
        <taxon>Entelegynae</taxon>
        <taxon>Araneoidea</taxon>
        <taxon>Theridiidae</taxon>
        <taxon>Parasteatoda</taxon>
    </lineage>
</organism>
<dbReference type="EMBL" id="IAAA01033999">
    <property type="protein sequence ID" value="LAA09051.1"/>
    <property type="molecule type" value="mRNA"/>
</dbReference>
<dbReference type="AlphaFoldDB" id="A0A2L2YLS7"/>
<dbReference type="OrthoDB" id="6413124at2759"/>
<feature type="region of interest" description="Disordered" evidence="2">
    <location>
        <begin position="332"/>
        <end position="356"/>
    </location>
</feature>
<protein>
    <submittedName>
        <fullName evidence="4">Protein FAM149B1</fullName>
    </submittedName>
</protein>